<dbReference type="Proteomes" id="UP001597097">
    <property type="component" value="Unassembled WGS sequence"/>
</dbReference>
<dbReference type="RefSeq" id="WP_219534253.1">
    <property type="nucleotide sequence ID" value="NZ_JAHKRM010000021.1"/>
</dbReference>
<comment type="caution">
    <text evidence="1">The sequence shown here is derived from an EMBL/GenBank/DDBJ whole genome shotgun (WGS) entry which is preliminary data.</text>
</comment>
<evidence type="ECO:0008006" key="3">
    <source>
        <dbReference type="Google" id="ProtNLM"/>
    </source>
</evidence>
<dbReference type="EMBL" id="JBHUCM010000017">
    <property type="protein sequence ID" value="MFD1539757.1"/>
    <property type="molecule type" value="Genomic_DNA"/>
</dbReference>
<name>A0ABW4GAF8_9ACTN</name>
<organism evidence="1 2">
    <name type="scientific">Nonomuraea guangzhouensis</name>
    <dbReference type="NCBI Taxonomy" id="1291555"/>
    <lineage>
        <taxon>Bacteria</taxon>
        <taxon>Bacillati</taxon>
        <taxon>Actinomycetota</taxon>
        <taxon>Actinomycetes</taxon>
        <taxon>Streptosporangiales</taxon>
        <taxon>Streptosporangiaceae</taxon>
        <taxon>Nonomuraea</taxon>
    </lineage>
</organism>
<gene>
    <name evidence="1" type="ORF">ACFSJ0_22075</name>
</gene>
<proteinExistence type="predicted"/>
<sequence>MGTPEDARTLGVGTGSTVMLVERGYFAGEPVVEVAGIIVPAESTKPVCNGPVGDS</sequence>
<protein>
    <recommendedName>
        <fullName evidence="3">UTRA domain-containing protein</fullName>
    </recommendedName>
</protein>
<evidence type="ECO:0000313" key="1">
    <source>
        <dbReference type="EMBL" id="MFD1539757.1"/>
    </source>
</evidence>
<accession>A0ABW4GAF8</accession>
<evidence type="ECO:0000313" key="2">
    <source>
        <dbReference type="Proteomes" id="UP001597097"/>
    </source>
</evidence>
<keyword evidence="2" id="KW-1185">Reference proteome</keyword>
<reference evidence="2" key="1">
    <citation type="journal article" date="2019" name="Int. J. Syst. Evol. Microbiol.">
        <title>The Global Catalogue of Microorganisms (GCM) 10K type strain sequencing project: providing services to taxonomists for standard genome sequencing and annotation.</title>
        <authorList>
            <consortium name="The Broad Institute Genomics Platform"/>
            <consortium name="The Broad Institute Genome Sequencing Center for Infectious Disease"/>
            <person name="Wu L."/>
            <person name="Ma J."/>
        </authorList>
    </citation>
    <scope>NUCLEOTIDE SEQUENCE [LARGE SCALE GENOMIC DNA]</scope>
    <source>
        <strain evidence="2">CGMCC 1.15399</strain>
    </source>
</reference>